<comment type="caution">
    <text evidence="2">The sequence shown here is derived from an EMBL/GenBank/DDBJ whole genome shotgun (WGS) entry which is preliminary data.</text>
</comment>
<protein>
    <submittedName>
        <fullName evidence="2">Uncharacterized protein</fullName>
    </submittedName>
</protein>
<gene>
    <name evidence="2" type="ORF">niasHT_019677</name>
</gene>
<dbReference type="AlphaFoldDB" id="A0ABD2LJB6"/>
<dbReference type="Proteomes" id="UP001620626">
    <property type="component" value="Unassembled WGS sequence"/>
</dbReference>
<dbReference type="EMBL" id="JBICBT010000384">
    <property type="protein sequence ID" value="KAL3115326.1"/>
    <property type="molecule type" value="Genomic_DNA"/>
</dbReference>
<name>A0ABD2LJB6_9BILA</name>
<reference evidence="2 3" key="1">
    <citation type="submission" date="2024-10" db="EMBL/GenBank/DDBJ databases">
        <authorList>
            <person name="Kim D."/>
        </authorList>
    </citation>
    <scope>NUCLEOTIDE SEQUENCE [LARGE SCALE GENOMIC DNA]</scope>
    <source>
        <strain evidence="2">BH-2024</strain>
    </source>
</reference>
<accession>A0ABD2LJB6</accession>
<feature type="region of interest" description="Disordered" evidence="1">
    <location>
        <begin position="86"/>
        <end position="238"/>
    </location>
</feature>
<evidence type="ECO:0000313" key="3">
    <source>
        <dbReference type="Proteomes" id="UP001620626"/>
    </source>
</evidence>
<feature type="compositionally biased region" description="Basic and acidic residues" evidence="1">
    <location>
        <begin position="106"/>
        <end position="117"/>
    </location>
</feature>
<sequence length="238" mass="26118">MQSENVPPQPLQNEAEKLEKQLLKAKEKKRSEEKITEAVGKMMDELKSSIKEEIKVAAEDLWAKTEPLLKEQKRVTAAMVESLDEFMAGKNGIEEESASPPPASDQRSEDTVEKSPSMEDGEPAQALPPQNPGEGPKGQINQAPLGKRGRGYAMGGHGPRGQWKSGGQKTQKRVGYLVRQLEREFHGHHDVPPSCSAWNCRGGRGWDRRGRGGGRGRGGRGMQFARAHYHAGPSHGGR</sequence>
<organism evidence="2 3">
    <name type="scientific">Heterodera trifolii</name>
    <dbReference type="NCBI Taxonomy" id="157864"/>
    <lineage>
        <taxon>Eukaryota</taxon>
        <taxon>Metazoa</taxon>
        <taxon>Ecdysozoa</taxon>
        <taxon>Nematoda</taxon>
        <taxon>Chromadorea</taxon>
        <taxon>Rhabditida</taxon>
        <taxon>Tylenchina</taxon>
        <taxon>Tylenchomorpha</taxon>
        <taxon>Tylenchoidea</taxon>
        <taxon>Heteroderidae</taxon>
        <taxon>Heteroderinae</taxon>
        <taxon>Heterodera</taxon>
    </lineage>
</organism>
<feature type="compositionally biased region" description="Basic and acidic residues" evidence="1">
    <location>
        <begin position="180"/>
        <end position="191"/>
    </location>
</feature>
<evidence type="ECO:0000313" key="2">
    <source>
        <dbReference type="EMBL" id="KAL3115326.1"/>
    </source>
</evidence>
<proteinExistence type="predicted"/>
<evidence type="ECO:0000256" key="1">
    <source>
        <dbReference type="SAM" id="MobiDB-lite"/>
    </source>
</evidence>
<keyword evidence="3" id="KW-1185">Reference proteome</keyword>